<keyword evidence="5 6" id="KW-0378">Hydrolase</keyword>
<protein>
    <recommendedName>
        <fullName evidence="6">Endonuclease V</fullName>
        <ecNumber evidence="6">3.1.21.7</ecNumber>
    </recommendedName>
    <alternativeName>
        <fullName evidence="6">Deoxyinosine 3'endonuclease</fullName>
    </alternativeName>
    <alternativeName>
        <fullName evidence="6">Deoxyribonuclease V</fullName>
        <shortName evidence="6">DNase V</shortName>
    </alternativeName>
</protein>
<feature type="binding site" evidence="6">
    <location>
        <position position="49"/>
    </location>
    <ligand>
        <name>Mg(2+)</name>
        <dbReference type="ChEBI" id="CHEBI:18420"/>
    </ligand>
</feature>
<evidence type="ECO:0000256" key="1">
    <source>
        <dbReference type="ARBA" id="ARBA00004496"/>
    </source>
</evidence>
<comment type="caution">
    <text evidence="7">The sequence shown here is derived from an EMBL/GenBank/DDBJ whole genome shotgun (WGS) entry which is preliminary data.</text>
</comment>
<comment type="cofactor">
    <cofactor evidence="6">
        <name>Mg(2+)</name>
        <dbReference type="ChEBI" id="CHEBI:18420"/>
    </cofactor>
</comment>
<dbReference type="EMBL" id="DSKY01000022">
    <property type="protein sequence ID" value="HDY60209.1"/>
    <property type="molecule type" value="Genomic_DNA"/>
</dbReference>
<dbReference type="GO" id="GO:0016891">
    <property type="term" value="F:RNA endonuclease activity producing 5'-phosphomonoesters, hydrolytic mechanism"/>
    <property type="evidence" value="ECO:0007669"/>
    <property type="project" value="TreeGrafter"/>
</dbReference>
<feature type="binding site" evidence="6">
    <location>
        <position position="115"/>
    </location>
    <ligand>
        <name>Mg(2+)</name>
        <dbReference type="ChEBI" id="CHEBI:18420"/>
    </ligand>
</feature>
<keyword evidence="6" id="KW-0234">DNA repair</keyword>
<dbReference type="GO" id="GO:0003727">
    <property type="term" value="F:single-stranded RNA binding"/>
    <property type="evidence" value="ECO:0007669"/>
    <property type="project" value="TreeGrafter"/>
</dbReference>
<organism evidence="7">
    <name type="scientific">candidate division WOR-3 bacterium</name>
    <dbReference type="NCBI Taxonomy" id="2052148"/>
    <lineage>
        <taxon>Bacteria</taxon>
        <taxon>Bacteria division WOR-3</taxon>
    </lineage>
</organism>
<evidence type="ECO:0000256" key="5">
    <source>
        <dbReference type="ARBA" id="ARBA00022801"/>
    </source>
</evidence>
<accession>A0A7V1EIY4</accession>
<keyword evidence="6" id="KW-0479">Metal-binding</keyword>
<evidence type="ECO:0000256" key="6">
    <source>
        <dbReference type="HAMAP-Rule" id="MF_00801"/>
    </source>
</evidence>
<dbReference type="PANTHER" id="PTHR28511:SF1">
    <property type="entry name" value="ENDONUCLEASE V"/>
    <property type="match status" value="1"/>
</dbReference>
<reference evidence="7" key="1">
    <citation type="journal article" date="2020" name="mSystems">
        <title>Genome- and Community-Level Interaction Insights into Carbon Utilization and Element Cycling Functions of Hydrothermarchaeota in Hydrothermal Sediment.</title>
        <authorList>
            <person name="Zhou Z."/>
            <person name="Liu Y."/>
            <person name="Xu W."/>
            <person name="Pan J."/>
            <person name="Luo Z.H."/>
            <person name="Li M."/>
        </authorList>
    </citation>
    <scope>NUCLEOTIDE SEQUENCE [LARGE SCALE GENOMIC DNA]</scope>
    <source>
        <strain evidence="7">SpSt-258</strain>
    </source>
</reference>
<dbReference type="Gene3D" id="3.30.2170.10">
    <property type="entry name" value="archaeoglobus fulgidus dsm 4304 superfamily"/>
    <property type="match status" value="1"/>
</dbReference>
<comment type="subcellular location">
    <subcellularLocation>
        <location evidence="1 6">Cytoplasm</location>
    </subcellularLocation>
</comment>
<dbReference type="GO" id="GO:0000287">
    <property type="term" value="F:magnesium ion binding"/>
    <property type="evidence" value="ECO:0007669"/>
    <property type="project" value="UniProtKB-UniRule"/>
</dbReference>
<keyword evidence="2 6" id="KW-0963">Cytoplasm</keyword>
<keyword evidence="4 6" id="KW-0255">Endonuclease</keyword>
<evidence type="ECO:0000313" key="7">
    <source>
        <dbReference type="EMBL" id="HDY60209.1"/>
    </source>
</evidence>
<proteinExistence type="inferred from homology"/>
<comment type="similarity">
    <text evidence="6">Belongs to the endonuclease V family.</text>
</comment>
<dbReference type="HAMAP" id="MF_00801">
    <property type="entry name" value="Endonuclease_5"/>
    <property type="match status" value="1"/>
</dbReference>
<feature type="site" description="Interaction with target DNA" evidence="6">
    <location>
        <position position="85"/>
    </location>
</feature>
<dbReference type="GO" id="GO:0005737">
    <property type="term" value="C:cytoplasm"/>
    <property type="evidence" value="ECO:0007669"/>
    <property type="project" value="UniProtKB-SubCell"/>
</dbReference>
<comment type="catalytic activity">
    <reaction evidence="6">
        <text>Endonucleolytic cleavage at apurinic or apyrimidinic sites to products with a 5'-phosphate.</text>
        <dbReference type="EC" id="3.1.21.7"/>
    </reaction>
</comment>
<dbReference type="PANTHER" id="PTHR28511">
    <property type="entry name" value="ENDONUCLEASE V"/>
    <property type="match status" value="1"/>
</dbReference>
<sequence length="245" mass="28336">MLTVRETLPRVSRLSNKFRLDRLIKIQNEISKNVKFLKCRKPETIAGVDVGLKDKILVASITLFSYPEMHLINVVWALKKEKFPYIPNFLAFRELPVILKAYKKLNREPDLIFVDGQGIAHPRKCGIATHLGVILNKPTIGCAKSYLFGDFEMPAKERGKYKPIKFAGEKIGIVLRTRDDVKPIFVSPGNKVDFSDCIKYTLSTSRFRIPEPIRYAHIFANDIIKNKKIFVELMDFRHNQRRFDV</sequence>
<dbReference type="InterPro" id="IPR007581">
    <property type="entry name" value="Endonuclease-V"/>
</dbReference>
<comment type="function">
    <text evidence="6">DNA repair enzyme involved in the repair of deaminated bases. Selectively cleaves double-stranded DNA at the second phosphodiester bond 3' to a deoxyinosine leaving behind the intact lesion on the nicked DNA.</text>
</comment>
<dbReference type="GO" id="GO:0006281">
    <property type="term" value="P:DNA repair"/>
    <property type="evidence" value="ECO:0007669"/>
    <property type="project" value="UniProtKB-UniRule"/>
</dbReference>
<keyword evidence="6" id="KW-0227">DNA damage</keyword>
<dbReference type="EC" id="3.1.21.7" evidence="6"/>
<dbReference type="Pfam" id="PF04493">
    <property type="entry name" value="Endonuclease_5"/>
    <property type="match status" value="1"/>
</dbReference>
<dbReference type="AlphaFoldDB" id="A0A7V1EIY4"/>
<evidence type="ECO:0000256" key="2">
    <source>
        <dbReference type="ARBA" id="ARBA00022490"/>
    </source>
</evidence>
<keyword evidence="6" id="KW-0460">Magnesium</keyword>
<evidence type="ECO:0000256" key="3">
    <source>
        <dbReference type="ARBA" id="ARBA00022722"/>
    </source>
</evidence>
<name>A0A7V1EIY4_UNCW3</name>
<keyword evidence="3 6" id="KW-0540">Nuclease</keyword>
<dbReference type="CDD" id="cd06559">
    <property type="entry name" value="Endonuclease_V"/>
    <property type="match status" value="1"/>
</dbReference>
<gene>
    <name evidence="6" type="primary">nfi</name>
    <name evidence="7" type="ORF">ENP86_11810</name>
</gene>
<dbReference type="GO" id="GO:0043737">
    <property type="term" value="F:deoxyribonuclease V activity"/>
    <property type="evidence" value="ECO:0007669"/>
    <property type="project" value="UniProtKB-UniRule"/>
</dbReference>
<evidence type="ECO:0000256" key="4">
    <source>
        <dbReference type="ARBA" id="ARBA00022759"/>
    </source>
</evidence>